<dbReference type="PANTHER" id="PTHR15020:SF47">
    <property type="entry name" value="NAD(P)-BINDING DOMAIN-CONTAINING PROTEIN"/>
    <property type="match status" value="1"/>
</dbReference>
<dbReference type="InterPro" id="IPR016040">
    <property type="entry name" value="NAD(P)-bd_dom"/>
</dbReference>
<dbReference type="Gene3D" id="3.40.50.720">
    <property type="entry name" value="NAD(P)-binding Rossmann-like Domain"/>
    <property type="match status" value="2"/>
</dbReference>
<evidence type="ECO:0000256" key="1">
    <source>
        <dbReference type="SAM" id="MobiDB-lite"/>
    </source>
</evidence>
<feature type="compositionally biased region" description="Low complexity" evidence="1">
    <location>
        <begin position="119"/>
        <end position="146"/>
    </location>
</feature>
<dbReference type="EMBL" id="MU069487">
    <property type="protein sequence ID" value="KAF5841365.1"/>
    <property type="molecule type" value="Genomic_DNA"/>
</dbReference>
<evidence type="ECO:0000313" key="5">
    <source>
        <dbReference type="Proteomes" id="UP000815325"/>
    </source>
</evidence>
<feature type="domain" description="NAD(P)-binding" evidence="3">
    <location>
        <begin position="234"/>
        <end position="335"/>
    </location>
</feature>
<dbReference type="InterPro" id="IPR008979">
    <property type="entry name" value="Galactose-bd-like_sf"/>
</dbReference>
<feature type="domain" description="NAD(P)-binding" evidence="3">
    <location>
        <begin position="568"/>
        <end position="653"/>
    </location>
</feature>
<gene>
    <name evidence="4" type="ORF">DUNSADRAFT_13233</name>
</gene>
<dbReference type="Pfam" id="PF13460">
    <property type="entry name" value="NAD_binding_10"/>
    <property type="match status" value="2"/>
</dbReference>
<name>A0ABQ7H3E3_DUNSA</name>
<comment type="caution">
    <text evidence="4">The sequence shown here is derived from an EMBL/GenBank/DDBJ whole genome shotgun (WGS) entry which is preliminary data.</text>
</comment>
<dbReference type="SUPFAM" id="SSF51735">
    <property type="entry name" value="NAD(P)-binding Rossmann-fold domains"/>
    <property type="match status" value="1"/>
</dbReference>
<keyword evidence="5" id="KW-1185">Reference proteome</keyword>
<feature type="compositionally biased region" description="Basic residues" evidence="1">
    <location>
        <begin position="147"/>
        <end position="156"/>
    </location>
</feature>
<accession>A0ABQ7H3E3</accession>
<dbReference type="Pfam" id="PF08547">
    <property type="entry name" value="CIA30"/>
    <property type="match status" value="1"/>
</dbReference>
<dbReference type="SUPFAM" id="SSF49785">
    <property type="entry name" value="Galactose-binding domain-like"/>
    <property type="match status" value="1"/>
</dbReference>
<dbReference type="PANTHER" id="PTHR15020">
    <property type="entry name" value="FLAVIN REDUCTASE-RELATED"/>
    <property type="match status" value="1"/>
</dbReference>
<proteinExistence type="predicted"/>
<reference evidence="4" key="1">
    <citation type="submission" date="2017-08" db="EMBL/GenBank/DDBJ databases">
        <authorList>
            <person name="Polle J.E."/>
            <person name="Barry K."/>
            <person name="Cushman J."/>
            <person name="Schmutz J."/>
            <person name="Tran D."/>
            <person name="Hathwaick L.T."/>
            <person name="Yim W.C."/>
            <person name="Jenkins J."/>
            <person name="Mckie-Krisberg Z.M."/>
            <person name="Prochnik S."/>
            <person name="Lindquist E."/>
            <person name="Dockter R.B."/>
            <person name="Adam C."/>
            <person name="Molina H."/>
            <person name="Bunkerborg J."/>
            <person name="Jin E."/>
            <person name="Buchheim M."/>
            <person name="Magnuson J."/>
        </authorList>
    </citation>
    <scope>NUCLEOTIDE SEQUENCE</scope>
    <source>
        <strain evidence="4">CCAP 19/18</strain>
    </source>
</reference>
<dbReference type="Proteomes" id="UP000815325">
    <property type="component" value="Unassembled WGS sequence"/>
</dbReference>
<evidence type="ECO:0000259" key="3">
    <source>
        <dbReference type="Pfam" id="PF13460"/>
    </source>
</evidence>
<organism evidence="4 5">
    <name type="scientific">Dunaliella salina</name>
    <name type="common">Green alga</name>
    <name type="synonym">Protococcus salinus</name>
    <dbReference type="NCBI Taxonomy" id="3046"/>
    <lineage>
        <taxon>Eukaryota</taxon>
        <taxon>Viridiplantae</taxon>
        <taxon>Chlorophyta</taxon>
        <taxon>core chlorophytes</taxon>
        <taxon>Chlorophyceae</taxon>
        <taxon>CS clade</taxon>
        <taxon>Chlamydomonadales</taxon>
        <taxon>Dunaliellaceae</taxon>
        <taxon>Dunaliella</taxon>
    </lineage>
</organism>
<evidence type="ECO:0000259" key="2">
    <source>
        <dbReference type="Pfam" id="PF08547"/>
    </source>
</evidence>
<protein>
    <submittedName>
        <fullName evidence="4">Uncharacterized protein</fullName>
    </submittedName>
</protein>
<dbReference type="InterPro" id="IPR036291">
    <property type="entry name" value="NAD(P)-bd_dom_sf"/>
</dbReference>
<feature type="region of interest" description="Disordered" evidence="1">
    <location>
        <begin position="1"/>
        <end position="175"/>
    </location>
</feature>
<feature type="compositionally biased region" description="Polar residues" evidence="1">
    <location>
        <begin position="101"/>
        <end position="112"/>
    </location>
</feature>
<sequence>MLLRGQAVGNAVHKHSTGRGVGSLAVPWRPQPPLVQQTNNKRLLHIVARSSEGPDPEQYVGKLREKFLQQEAPPASPPAAADASPPSPLSSPETESEGPRASTQASGQNAPLSTPPPSQQQQQAQQQASAAATSSSPPQQQVQQQQPKRRRGRPSRASRGGEGQRQEQQPVDLNPYTLGRQARKAFDEVWSQVSNLAAPTKSSSAYLDDDLLEPSRAVEFEAPQAAYTTVLVVGATGRVGRILVRKLLLRGYKVKALVRRREGKERDELQAIPSAVEIVEGDIGDMDCCQEAVRNVNKIIFCAAARTPITADLLRVDDRGVVNIAKAMQDEFVRQEFRKRLQEAKNHPEMMRNQKALRRTYSRVSKREIADFSQAYHQLRWNVVFCGTPEDLMRQKQGQMPDKFTAKSKADVFINEEENLAFQGSLIQRNAFAEIGAPVEQKLPGGDPRTANTEGLTLRLRGDGNIYTCILTTDDGRYYARFPTRVNAYSSVRLPYNAFRAAQQGQPPLNSETVKHIAIRYEARRPPAVAAARAAKGLPVEPTGSSLARFDLEIDWIKALPSGEEPDFVLVSCAGRAARVGMSELDVERMVRAKRSGEDHLRMSGLGYTVVRPGLLVDEPGGYKALVFDQSDRITEPISAADVADICLRALHETSARNKTFDVCYEAGSLGEDDSMFELVVSAPDNTKTASYLKRATGELVKNT</sequence>
<feature type="domain" description="NADH:ubiquinone oxidoreductase intermediate-associated protein 30" evidence="2">
    <location>
        <begin position="408"/>
        <end position="524"/>
    </location>
</feature>
<dbReference type="InterPro" id="IPR013857">
    <property type="entry name" value="NADH-UbQ_OxRdtase-assoc_prot30"/>
</dbReference>
<evidence type="ECO:0000313" key="4">
    <source>
        <dbReference type="EMBL" id="KAF5841365.1"/>
    </source>
</evidence>